<keyword evidence="2" id="KW-0479">Metal-binding</keyword>
<evidence type="ECO:0000259" key="3">
    <source>
        <dbReference type="Pfam" id="PF08652"/>
    </source>
</evidence>
<dbReference type="Pfam" id="PF08652">
    <property type="entry name" value="RAI1"/>
    <property type="match status" value="1"/>
</dbReference>
<keyword evidence="2" id="KW-0694">RNA-binding</keyword>
<dbReference type="GO" id="GO:0000166">
    <property type="term" value="F:nucleotide binding"/>
    <property type="evidence" value="ECO:0007669"/>
    <property type="project" value="UniProtKB-KW"/>
</dbReference>
<dbReference type="InterPro" id="IPR013961">
    <property type="entry name" value="RAI1"/>
</dbReference>
<dbReference type="EC" id="3.6.1.-" evidence="2"/>
<dbReference type="AlphaFoldDB" id="A0A6J2U206"/>
<dbReference type="GO" id="GO:0004518">
    <property type="term" value="F:nuclease activity"/>
    <property type="evidence" value="ECO:0007669"/>
    <property type="project" value="UniProtKB-KW"/>
</dbReference>
<dbReference type="PANTHER" id="PTHR12395:SF9">
    <property type="entry name" value="DECAPPING AND EXORIBONUCLEASE PROTEIN"/>
    <property type="match status" value="1"/>
</dbReference>
<comment type="similarity">
    <text evidence="1 2">Belongs to the DXO/Dom3Z family.</text>
</comment>
<comment type="function">
    <text evidence="2">Decapping enzyme for NAD-capped RNAs: specifically hydrolyzes the nicotinamide adenine dinucleotide (NAD) cap from a subset of RNAs by removing the entire NAD moiety from the 5'-end of an NAD-capped RNA.</text>
</comment>
<dbReference type="GeneID" id="115629025"/>
<dbReference type="GO" id="GO:0005829">
    <property type="term" value="C:cytosol"/>
    <property type="evidence" value="ECO:0007669"/>
    <property type="project" value="TreeGrafter"/>
</dbReference>
<evidence type="ECO:0000256" key="1">
    <source>
        <dbReference type="ARBA" id="ARBA00006562"/>
    </source>
</evidence>
<keyword evidence="2" id="KW-0378">Hydrolase</keyword>
<dbReference type="GO" id="GO:0005634">
    <property type="term" value="C:nucleus"/>
    <property type="evidence" value="ECO:0007669"/>
    <property type="project" value="UniProtKB-SubCell"/>
</dbReference>
<organism evidence="4 5">
    <name type="scientific">Drosophila lebanonensis</name>
    <name type="common">Fruit fly</name>
    <name type="synonym">Scaptodrosophila lebanonensis</name>
    <dbReference type="NCBI Taxonomy" id="7225"/>
    <lineage>
        <taxon>Eukaryota</taxon>
        <taxon>Metazoa</taxon>
        <taxon>Ecdysozoa</taxon>
        <taxon>Arthropoda</taxon>
        <taxon>Hexapoda</taxon>
        <taxon>Insecta</taxon>
        <taxon>Pterygota</taxon>
        <taxon>Neoptera</taxon>
        <taxon>Endopterygota</taxon>
        <taxon>Diptera</taxon>
        <taxon>Brachycera</taxon>
        <taxon>Muscomorpha</taxon>
        <taxon>Ephydroidea</taxon>
        <taxon>Drosophilidae</taxon>
        <taxon>Scaptodrosophila</taxon>
    </lineage>
</organism>
<sequence>MAQLSNSFVMNTKLTSRWNPIPFPFFKTKAIGYYSISGGVDRKFYDDARYLTYYSKKPAPPLDLNAGIEQVVRHGNDPDHYPLYMVCQYISNHRELLRATDSGELILDADFVTRRGILSIIMCTPYIHASNYRFMASYLNGTTYISAVSMKETLSKTALDRCSWGFKFEQYCTSCELHIEKFSVLFLFPCYFDSDDPNVEPDTSMPVIEDEDFNCIFRAQLGELRLMFAAEMDGLRSNKKVDLRIPEVLDSTDFVEMKTGIYEKTPRQRQAFESYTSLKWWSQSFLSGGKTIVEGLRDANGIVRKINEHEVAEIPKNKPWKRNLSAVFLKHFLEEVKQILKGIDDPYAVVQFDFEPMEGLFIYHKLQGPNVQQIIPDFYRQMMRGTANSTQI</sequence>
<keyword evidence="2" id="KW-0540">Nuclease</keyword>
<comment type="cofactor">
    <cofactor evidence="2">
        <name>a divalent metal cation</name>
        <dbReference type="ChEBI" id="CHEBI:60240"/>
    </cofactor>
</comment>
<evidence type="ECO:0000313" key="5">
    <source>
        <dbReference type="RefSeq" id="XP_030381182.1"/>
    </source>
</evidence>
<evidence type="ECO:0000256" key="2">
    <source>
        <dbReference type="RuleBase" id="RU367113"/>
    </source>
</evidence>
<name>A0A6J2U206_DROLE</name>
<reference evidence="5" key="1">
    <citation type="submission" date="2025-08" db="UniProtKB">
        <authorList>
            <consortium name="RefSeq"/>
        </authorList>
    </citation>
    <scope>IDENTIFICATION</scope>
    <source>
        <strain evidence="5">11010-0011.00</strain>
        <tissue evidence="5">Whole body</tissue>
    </source>
</reference>
<keyword evidence="2" id="KW-0547">Nucleotide-binding</keyword>
<comment type="subcellular location">
    <subcellularLocation>
        <location evidence="2">Nucleus</location>
    </subcellularLocation>
</comment>
<dbReference type="Proteomes" id="UP000504634">
    <property type="component" value="Unplaced"/>
</dbReference>
<gene>
    <name evidence="5" type="primary">LOC115629025</name>
</gene>
<evidence type="ECO:0000313" key="4">
    <source>
        <dbReference type="Proteomes" id="UP000504634"/>
    </source>
</evidence>
<dbReference type="GO" id="GO:0034353">
    <property type="term" value="F:mRNA 5'-diphosphatase activity"/>
    <property type="evidence" value="ECO:0007669"/>
    <property type="project" value="TreeGrafter"/>
</dbReference>
<keyword evidence="2" id="KW-0539">Nucleus</keyword>
<keyword evidence="4" id="KW-1185">Reference proteome</keyword>
<dbReference type="RefSeq" id="XP_030381182.1">
    <property type="nucleotide sequence ID" value="XM_030525322.1"/>
</dbReference>
<proteinExistence type="inferred from homology"/>
<dbReference type="GO" id="GO:0046872">
    <property type="term" value="F:metal ion binding"/>
    <property type="evidence" value="ECO:0007669"/>
    <property type="project" value="UniProtKB-KW"/>
</dbReference>
<dbReference type="GO" id="GO:0000956">
    <property type="term" value="P:nuclear-transcribed mRNA catabolic process"/>
    <property type="evidence" value="ECO:0007669"/>
    <property type="project" value="TreeGrafter"/>
</dbReference>
<dbReference type="PANTHER" id="PTHR12395">
    <property type="entry name" value="DOM-3 RELATED"/>
    <property type="match status" value="1"/>
</dbReference>
<dbReference type="GO" id="GO:0003723">
    <property type="term" value="F:RNA binding"/>
    <property type="evidence" value="ECO:0007669"/>
    <property type="project" value="UniProtKB-KW"/>
</dbReference>
<accession>A0A6J2U206</accession>
<dbReference type="OrthoDB" id="5853397at2759"/>
<feature type="domain" description="RAI1-like" evidence="3">
    <location>
        <begin position="29"/>
        <end position="379"/>
    </location>
</feature>
<dbReference type="GO" id="GO:0110155">
    <property type="term" value="P:NAD-cap decapping"/>
    <property type="evidence" value="ECO:0007669"/>
    <property type="project" value="TreeGrafter"/>
</dbReference>
<protein>
    <recommendedName>
        <fullName evidence="2">Decapping nuclease</fullName>
        <ecNumber evidence="2">3.6.1.-</ecNumber>
    </recommendedName>
</protein>
<dbReference type="InterPro" id="IPR039039">
    <property type="entry name" value="RAI1-like_fam"/>
</dbReference>